<keyword evidence="3" id="KW-1185">Reference proteome</keyword>
<name>A0AA38JHJ4_9AGAR</name>
<dbReference type="Proteomes" id="UP001176059">
    <property type="component" value="Unassembled WGS sequence"/>
</dbReference>
<sequence length="174" mass="18743">MSLITCLIQVVCSEFSNDLDYDDLNSLVHIIWTAANFHYHPPRGTMQTSLTTQAFRSFHGRTGLSYSRCRYSAPCARMPSVRFSHAAGGKDPRLSQGSAHKDNLHPNDPQSQSAQAGKSQKHSDSPLDAASSQRAPQKKARSGSGNPEAIGMVDQVGSQSSTAKKADGDGKPKN</sequence>
<dbReference type="AlphaFoldDB" id="A0AA38JHJ4"/>
<gene>
    <name evidence="2" type="ORF">DFJ43DRAFT_792962</name>
</gene>
<accession>A0AA38JHJ4</accession>
<feature type="compositionally biased region" description="Basic and acidic residues" evidence="1">
    <location>
        <begin position="164"/>
        <end position="174"/>
    </location>
</feature>
<comment type="caution">
    <text evidence="2">The sequence shown here is derived from an EMBL/GenBank/DDBJ whole genome shotgun (WGS) entry which is preliminary data.</text>
</comment>
<proteinExistence type="predicted"/>
<feature type="compositionally biased region" description="Basic and acidic residues" evidence="1">
    <location>
        <begin position="88"/>
        <end position="105"/>
    </location>
</feature>
<evidence type="ECO:0000313" key="2">
    <source>
        <dbReference type="EMBL" id="KAJ3717573.1"/>
    </source>
</evidence>
<evidence type="ECO:0000313" key="3">
    <source>
        <dbReference type="Proteomes" id="UP001176059"/>
    </source>
</evidence>
<dbReference type="EMBL" id="JANVFO010000073">
    <property type="protein sequence ID" value="KAJ3717573.1"/>
    <property type="molecule type" value="Genomic_DNA"/>
</dbReference>
<feature type="region of interest" description="Disordered" evidence="1">
    <location>
        <begin position="84"/>
        <end position="174"/>
    </location>
</feature>
<reference evidence="2" key="2">
    <citation type="journal article" date="2023" name="Proc. Natl. Acad. Sci. U.S.A.">
        <title>A global phylogenomic analysis of the shiitake genus Lentinula.</title>
        <authorList>
            <person name="Sierra-Patev S."/>
            <person name="Min B."/>
            <person name="Naranjo-Ortiz M."/>
            <person name="Looney B."/>
            <person name="Konkel Z."/>
            <person name="Slot J.C."/>
            <person name="Sakamoto Y."/>
            <person name="Steenwyk J.L."/>
            <person name="Rokas A."/>
            <person name="Carro J."/>
            <person name="Camarero S."/>
            <person name="Ferreira P."/>
            <person name="Molpeceres G."/>
            <person name="Ruiz-Duenas F.J."/>
            <person name="Serrano A."/>
            <person name="Henrissat B."/>
            <person name="Drula E."/>
            <person name="Hughes K.W."/>
            <person name="Mata J.L."/>
            <person name="Ishikawa N.K."/>
            <person name="Vargas-Isla R."/>
            <person name="Ushijima S."/>
            <person name="Smith C.A."/>
            <person name="Donoghue J."/>
            <person name="Ahrendt S."/>
            <person name="Andreopoulos W."/>
            <person name="He G."/>
            <person name="LaButti K."/>
            <person name="Lipzen A."/>
            <person name="Ng V."/>
            <person name="Riley R."/>
            <person name="Sandor L."/>
            <person name="Barry K."/>
            <person name="Martinez A.T."/>
            <person name="Xiao Y."/>
            <person name="Gibbons J.G."/>
            <person name="Terashima K."/>
            <person name="Grigoriev I.V."/>
            <person name="Hibbett D."/>
        </authorList>
    </citation>
    <scope>NUCLEOTIDE SEQUENCE</scope>
    <source>
        <strain evidence="2">ET3784</strain>
    </source>
</reference>
<evidence type="ECO:0000256" key="1">
    <source>
        <dbReference type="SAM" id="MobiDB-lite"/>
    </source>
</evidence>
<protein>
    <submittedName>
        <fullName evidence="2">Uncharacterized protein</fullName>
    </submittedName>
</protein>
<reference evidence="2" key="1">
    <citation type="submission" date="2022-08" db="EMBL/GenBank/DDBJ databases">
        <authorList>
            <consortium name="DOE Joint Genome Institute"/>
            <person name="Min B."/>
            <person name="Sierra-Patev S."/>
            <person name="Naranjo-Ortiz M."/>
            <person name="Looney B."/>
            <person name="Konkel Z."/>
            <person name="Slot J.C."/>
            <person name="Sakamoto Y."/>
            <person name="Steenwyk J.L."/>
            <person name="Rokas A."/>
            <person name="Carro J."/>
            <person name="Camarero S."/>
            <person name="Ferreira P."/>
            <person name="Molpeceres G."/>
            <person name="Ruiz-duenas F.J."/>
            <person name="Serrano A."/>
            <person name="Henrissat B."/>
            <person name="Drula E."/>
            <person name="Hughes K.W."/>
            <person name="Mata J.L."/>
            <person name="Ishikawa N.K."/>
            <person name="Vargas-Isla R."/>
            <person name="Ushijima S."/>
            <person name="Smith C.A."/>
            <person name="Ahrendt S."/>
            <person name="Andreopoulos W."/>
            <person name="He G."/>
            <person name="LaButti K."/>
            <person name="Lipzen A."/>
            <person name="Ng V."/>
            <person name="Riley R."/>
            <person name="Sandor L."/>
            <person name="Barry K."/>
            <person name="Martinez A.T."/>
            <person name="Xiao Y."/>
            <person name="Gibbons J.G."/>
            <person name="Terashima K."/>
            <person name="Hibbett D.S."/>
            <person name="Grigoriev I.V."/>
        </authorList>
    </citation>
    <scope>NUCLEOTIDE SEQUENCE</scope>
    <source>
        <strain evidence="2">ET3784</strain>
    </source>
</reference>
<organism evidence="2 3">
    <name type="scientific">Lentinula guzmanii</name>
    <dbReference type="NCBI Taxonomy" id="2804957"/>
    <lineage>
        <taxon>Eukaryota</taxon>
        <taxon>Fungi</taxon>
        <taxon>Dikarya</taxon>
        <taxon>Basidiomycota</taxon>
        <taxon>Agaricomycotina</taxon>
        <taxon>Agaricomycetes</taxon>
        <taxon>Agaricomycetidae</taxon>
        <taxon>Agaricales</taxon>
        <taxon>Marasmiineae</taxon>
        <taxon>Omphalotaceae</taxon>
        <taxon>Lentinula</taxon>
    </lineage>
</organism>